<accession>U2FRJ9</accession>
<dbReference type="Gene3D" id="1.10.3720.10">
    <property type="entry name" value="MetI-like"/>
    <property type="match status" value="1"/>
</dbReference>
<feature type="transmembrane region" description="Helical" evidence="7">
    <location>
        <begin position="251"/>
        <end position="276"/>
    </location>
</feature>
<keyword evidence="10" id="KW-1185">Reference proteome</keyword>
<dbReference type="AlphaFoldDB" id="U2FRJ9"/>
<feature type="transmembrane region" description="Helical" evidence="7">
    <location>
        <begin position="121"/>
        <end position="142"/>
    </location>
</feature>
<dbReference type="Pfam" id="PF00528">
    <property type="entry name" value="BPD_transp_1"/>
    <property type="match status" value="1"/>
</dbReference>
<evidence type="ECO:0000256" key="1">
    <source>
        <dbReference type="ARBA" id="ARBA00004651"/>
    </source>
</evidence>
<evidence type="ECO:0000256" key="2">
    <source>
        <dbReference type="ARBA" id="ARBA00022448"/>
    </source>
</evidence>
<name>U2FRJ9_9MOLU</name>
<dbReference type="Proteomes" id="UP000005707">
    <property type="component" value="Unassembled WGS sequence"/>
</dbReference>
<proteinExistence type="inferred from homology"/>
<evidence type="ECO:0000256" key="7">
    <source>
        <dbReference type="RuleBase" id="RU363032"/>
    </source>
</evidence>
<feature type="transmembrane region" description="Helical" evidence="7">
    <location>
        <begin position="58"/>
        <end position="78"/>
    </location>
</feature>
<keyword evidence="2 7" id="KW-0813">Transport</keyword>
<evidence type="ECO:0000313" key="9">
    <source>
        <dbReference type="EMBL" id="ERJ13589.1"/>
    </source>
</evidence>
<evidence type="ECO:0000259" key="8">
    <source>
        <dbReference type="PROSITE" id="PS50928"/>
    </source>
</evidence>
<dbReference type="SUPFAM" id="SSF161098">
    <property type="entry name" value="MetI-like"/>
    <property type="match status" value="1"/>
</dbReference>
<dbReference type="GO" id="GO:0055085">
    <property type="term" value="P:transmembrane transport"/>
    <property type="evidence" value="ECO:0007669"/>
    <property type="project" value="InterPro"/>
</dbReference>
<dbReference type="InParanoid" id="U2FRJ9"/>
<keyword evidence="3" id="KW-1003">Cell membrane</keyword>
<sequence length="349" mass="39676">MDKIRNFIWTVRNRYYKVNSSIRDNFKEVYNRFVETKAGAFLHKYLLRHLENSQFVKGALYLSPVLVLLGIFTFYPIINTMMIAFYKNYSPADGMMDGYTLENFTTVLKRPGFKQALQNTAIIVLVSVPISVIISLFIAVMLNSIKKMRAFFQTVFFLPYVTNVIAIGLVFSLMFNSQYGLINKLLEMVGLSPVHWQDANATYWSAMATLLIYTVWKSLAFKIMVFTAGLSNIDKQFYDAAKVDGTPKWRVFTRITVPLLSPMIAYVTITSFIGAFKAYTTVVSLFGETGVTAGGKDMRTIVFYVYEYIGEALQPGELSKGAAASLILFGIILLFTVFQLYISKKRVHY</sequence>
<dbReference type="CDD" id="cd06261">
    <property type="entry name" value="TM_PBP2"/>
    <property type="match status" value="1"/>
</dbReference>
<keyword evidence="6 7" id="KW-0472">Membrane</keyword>
<organism evidence="9 10">
    <name type="scientific">Haloplasma contractile SSD-17B</name>
    <dbReference type="NCBI Taxonomy" id="1033810"/>
    <lineage>
        <taxon>Bacteria</taxon>
        <taxon>Bacillati</taxon>
        <taxon>Mycoplasmatota</taxon>
        <taxon>Mollicutes</taxon>
        <taxon>Haloplasmatales</taxon>
        <taxon>Haloplasmataceae</taxon>
        <taxon>Haloplasma</taxon>
    </lineage>
</organism>
<comment type="subcellular location">
    <subcellularLocation>
        <location evidence="1 7">Cell membrane</location>
        <topology evidence="1 7">Multi-pass membrane protein</topology>
    </subcellularLocation>
</comment>
<feature type="transmembrane region" description="Helical" evidence="7">
    <location>
        <begin position="154"/>
        <end position="175"/>
    </location>
</feature>
<feature type="transmembrane region" description="Helical" evidence="7">
    <location>
        <begin position="203"/>
        <end position="230"/>
    </location>
</feature>
<evidence type="ECO:0000256" key="4">
    <source>
        <dbReference type="ARBA" id="ARBA00022692"/>
    </source>
</evidence>
<protein>
    <submittedName>
        <fullName evidence="9">ABC transporter permease protein</fullName>
    </submittedName>
</protein>
<reference evidence="9 10" key="2">
    <citation type="journal article" date="2013" name="PLoS ONE">
        <title>INDIGO - INtegrated Data Warehouse of MIcrobial GenOmes with Examples from the Red Sea Extremophiles.</title>
        <authorList>
            <person name="Alam I."/>
            <person name="Antunes A."/>
            <person name="Kamau A.A."/>
            <person name="Ba Alawi W."/>
            <person name="Kalkatawi M."/>
            <person name="Stingl U."/>
            <person name="Bajic V.B."/>
        </authorList>
    </citation>
    <scope>NUCLEOTIDE SEQUENCE [LARGE SCALE GENOMIC DNA]</scope>
    <source>
        <strain evidence="9 10">SSD-17B</strain>
    </source>
</reference>
<dbReference type="PROSITE" id="PS50928">
    <property type="entry name" value="ABC_TM1"/>
    <property type="match status" value="1"/>
</dbReference>
<feature type="transmembrane region" description="Helical" evidence="7">
    <location>
        <begin position="322"/>
        <end position="342"/>
    </location>
</feature>
<dbReference type="OrthoDB" id="42615at2"/>
<dbReference type="PANTHER" id="PTHR30193">
    <property type="entry name" value="ABC TRANSPORTER PERMEASE PROTEIN"/>
    <property type="match status" value="1"/>
</dbReference>
<comment type="caution">
    <text evidence="9">The sequence shown here is derived from an EMBL/GenBank/DDBJ whole genome shotgun (WGS) entry which is preliminary data.</text>
</comment>
<dbReference type="STRING" id="1033810.HLPCO_000255"/>
<dbReference type="PANTHER" id="PTHR30193:SF37">
    <property type="entry name" value="INNER MEMBRANE ABC TRANSPORTER PERMEASE PROTEIN YCJO"/>
    <property type="match status" value="1"/>
</dbReference>
<reference evidence="9 10" key="1">
    <citation type="journal article" date="2011" name="J. Bacteriol.">
        <title>Genome sequence of Haloplasma contractile, an unusual contractile bacterium from a deep-sea anoxic brine lake.</title>
        <authorList>
            <person name="Antunes A."/>
            <person name="Alam I."/>
            <person name="El Dorry H."/>
            <person name="Siam R."/>
            <person name="Robertson A."/>
            <person name="Bajic V.B."/>
            <person name="Stingl U."/>
        </authorList>
    </citation>
    <scope>NUCLEOTIDE SEQUENCE [LARGE SCALE GENOMIC DNA]</scope>
    <source>
        <strain evidence="9 10">SSD-17B</strain>
    </source>
</reference>
<dbReference type="eggNOG" id="COG1175">
    <property type="taxonomic scope" value="Bacteria"/>
</dbReference>
<evidence type="ECO:0000256" key="5">
    <source>
        <dbReference type="ARBA" id="ARBA00022989"/>
    </source>
</evidence>
<evidence type="ECO:0000256" key="3">
    <source>
        <dbReference type="ARBA" id="ARBA00022475"/>
    </source>
</evidence>
<dbReference type="InterPro" id="IPR000515">
    <property type="entry name" value="MetI-like"/>
</dbReference>
<dbReference type="EMBL" id="AFNU02000001">
    <property type="protein sequence ID" value="ERJ13589.1"/>
    <property type="molecule type" value="Genomic_DNA"/>
</dbReference>
<comment type="similarity">
    <text evidence="7">Belongs to the binding-protein-dependent transport system permease family.</text>
</comment>
<dbReference type="InterPro" id="IPR035906">
    <property type="entry name" value="MetI-like_sf"/>
</dbReference>
<dbReference type="InterPro" id="IPR051393">
    <property type="entry name" value="ABC_transporter_permease"/>
</dbReference>
<feature type="domain" description="ABC transmembrane type-1" evidence="8">
    <location>
        <begin position="117"/>
        <end position="339"/>
    </location>
</feature>
<keyword evidence="5 7" id="KW-1133">Transmembrane helix</keyword>
<dbReference type="SUPFAM" id="SSF160964">
    <property type="entry name" value="MalF N-terminal region-like"/>
    <property type="match status" value="1"/>
</dbReference>
<dbReference type="GO" id="GO:0005886">
    <property type="term" value="C:plasma membrane"/>
    <property type="evidence" value="ECO:0007669"/>
    <property type="project" value="UniProtKB-SubCell"/>
</dbReference>
<evidence type="ECO:0000256" key="6">
    <source>
        <dbReference type="ARBA" id="ARBA00023136"/>
    </source>
</evidence>
<keyword evidence="4 7" id="KW-0812">Transmembrane</keyword>
<dbReference type="RefSeq" id="WP_008826307.1">
    <property type="nucleotide sequence ID" value="NZ_AFNU02000001.1"/>
</dbReference>
<gene>
    <name evidence="9" type="ORF">HLPCO_000255</name>
</gene>
<evidence type="ECO:0000313" key="10">
    <source>
        <dbReference type="Proteomes" id="UP000005707"/>
    </source>
</evidence>